<evidence type="ECO:0000256" key="3">
    <source>
        <dbReference type="ARBA" id="ARBA00012483"/>
    </source>
</evidence>
<dbReference type="GO" id="GO:0061630">
    <property type="term" value="F:ubiquitin protein ligase activity"/>
    <property type="evidence" value="ECO:0007669"/>
    <property type="project" value="UniProtKB-EC"/>
</dbReference>
<dbReference type="InterPro" id="IPR000315">
    <property type="entry name" value="Znf_B-box"/>
</dbReference>
<sequence length="584" mass="64991">MSESVEKLNVVSTPNAGLISSSVRGEMGSPSRTHCPACGCLYLEPRILPCLHTLCSSCIRQLEPVSVPGLRVGDSDSGSEGSWAREQPCPVSLLCPVCDSEVDLPRDGVDGLVVNQLVVSEVFLLSLRSQEVDLVCDLCSEGDAERRCEVCNVNLCDFCCKAHRRQKKTASHGTIALKDLKGSGRILRPVLCSLHPPEELKLFCETCDRPVCRDCVVGDHRDHACDFSSAVIHKYGDYVRELLKRTQPHLGALEEALREIERVSQAVEERVETVADEIKAFACSYVKAIEKHRDRLLKQLREMKNHKENCLHLQRIQLEQLLSDMRTGVDFTEHLLTSGSNLEILVTKEVVINRLKRLNEMRYKIHPGVDDGIWFTPQERAGQCDGFEVQGVILMRAVDPSKSIIQGEVGFHVGRQGRESEFLLVCNDTLGERMGRGGESVRVSIIHKDNNECIITPVVTDNNNGTYQISFIPQEAGIYTVWVCVQGQHVQGSPFSLTVKSKFRKHNGMFHCCTFCSSQGQKDARCGCGGTMPGGRGGSSTAEASAVVIRCGWYWKPERQSERKASRRLDLLQTLEPLKEMVQQ</sequence>
<dbReference type="Gene3D" id="2.60.40.10">
    <property type="entry name" value="Immunoglobulins"/>
    <property type="match status" value="1"/>
</dbReference>
<dbReference type="Proteomes" id="UP000008672">
    <property type="component" value="Unassembled WGS sequence"/>
</dbReference>
<evidence type="ECO:0000313" key="13">
    <source>
        <dbReference type="Ensembl" id="ENSLACP00000016861.1"/>
    </source>
</evidence>
<dbReference type="InterPro" id="IPR013083">
    <property type="entry name" value="Znf_RING/FYVE/PHD"/>
</dbReference>
<dbReference type="GO" id="GO:0008270">
    <property type="term" value="F:zinc ion binding"/>
    <property type="evidence" value="ECO:0007669"/>
    <property type="project" value="UniProtKB-KW"/>
</dbReference>
<dbReference type="Pfam" id="PF00630">
    <property type="entry name" value="Filamin"/>
    <property type="match status" value="1"/>
</dbReference>
<dbReference type="InterPro" id="IPR013783">
    <property type="entry name" value="Ig-like_fold"/>
</dbReference>
<reference evidence="13" key="3">
    <citation type="submission" date="2025-09" db="UniProtKB">
        <authorList>
            <consortium name="Ensembl"/>
        </authorList>
    </citation>
    <scope>IDENTIFICATION</scope>
</reference>
<dbReference type="GeneTree" id="ENSGT00940000154334"/>
<dbReference type="CDD" id="cd19809">
    <property type="entry name" value="Bbox1_TRIM45_C-X"/>
    <property type="match status" value="1"/>
</dbReference>
<dbReference type="eggNOG" id="KOG2177">
    <property type="taxonomic scope" value="Eukaryota"/>
</dbReference>
<dbReference type="InParanoid" id="H3B4P0"/>
<dbReference type="PROSITE" id="PS50194">
    <property type="entry name" value="FILAMIN_REPEAT"/>
    <property type="match status" value="1"/>
</dbReference>
<keyword evidence="14" id="KW-1185">Reference proteome</keyword>
<dbReference type="SMART" id="SM00336">
    <property type="entry name" value="BBOX"/>
    <property type="match status" value="2"/>
</dbReference>
<dbReference type="Gene3D" id="4.10.830.40">
    <property type="match status" value="1"/>
</dbReference>
<dbReference type="SMART" id="SM00502">
    <property type="entry name" value="BBC"/>
    <property type="match status" value="1"/>
</dbReference>
<evidence type="ECO:0000256" key="4">
    <source>
        <dbReference type="ARBA" id="ARBA00022723"/>
    </source>
</evidence>
<dbReference type="InterPro" id="IPR001298">
    <property type="entry name" value="Filamin/ABP280_rpt"/>
</dbReference>
<evidence type="ECO:0000256" key="2">
    <source>
        <dbReference type="ARBA" id="ARBA00008518"/>
    </source>
</evidence>
<dbReference type="InterPro" id="IPR017907">
    <property type="entry name" value="Znf_RING_CS"/>
</dbReference>
<feature type="repeat" description="Filamin" evidence="9">
    <location>
        <begin position="395"/>
        <end position="499"/>
    </location>
</feature>
<dbReference type="FunCoup" id="H3B4P0">
    <property type="interactions" value="1038"/>
</dbReference>
<feature type="domain" description="RING-type" evidence="11">
    <location>
        <begin position="35"/>
        <end position="99"/>
    </location>
</feature>
<dbReference type="EMBL" id="AFYH01049552">
    <property type="status" value="NOT_ANNOTATED_CDS"/>
    <property type="molecule type" value="Genomic_DNA"/>
</dbReference>
<dbReference type="InterPro" id="IPR018957">
    <property type="entry name" value="Znf_C3HC4_RING-type"/>
</dbReference>
<dbReference type="Pfam" id="PF00097">
    <property type="entry name" value="zf-C3HC4"/>
    <property type="match status" value="1"/>
</dbReference>
<dbReference type="Pfam" id="PF00643">
    <property type="entry name" value="zf-B_box"/>
    <property type="match status" value="1"/>
</dbReference>
<dbReference type="EMBL" id="AFYH01049558">
    <property type="status" value="NOT_ANNOTATED_CDS"/>
    <property type="molecule type" value="Genomic_DNA"/>
</dbReference>
<keyword evidence="10" id="KW-0175">Coiled coil</keyword>
<dbReference type="SMART" id="SM00184">
    <property type="entry name" value="RING"/>
    <property type="match status" value="1"/>
</dbReference>
<dbReference type="GO" id="GO:0005654">
    <property type="term" value="C:nucleoplasm"/>
    <property type="evidence" value="ECO:0007669"/>
    <property type="project" value="TreeGrafter"/>
</dbReference>
<dbReference type="SUPFAM" id="SSF57850">
    <property type="entry name" value="RING/U-box"/>
    <property type="match status" value="1"/>
</dbReference>
<dbReference type="EMBL" id="AFYH01049559">
    <property type="status" value="NOT_ANNOTATED_CDS"/>
    <property type="molecule type" value="Genomic_DNA"/>
</dbReference>
<feature type="domain" description="B box-type" evidence="12">
    <location>
        <begin position="131"/>
        <end position="177"/>
    </location>
</feature>
<proteinExistence type="inferred from homology"/>
<dbReference type="EMBL" id="AFYH01049557">
    <property type="status" value="NOT_ANNOTATED_CDS"/>
    <property type="molecule type" value="Genomic_DNA"/>
</dbReference>
<protein>
    <recommendedName>
        <fullName evidence="3">RING-type E3 ubiquitin transferase</fullName>
        <ecNumber evidence="3">2.3.2.27</ecNumber>
    </recommendedName>
</protein>
<dbReference type="SMART" id="SM00557">
    <property type="entry name" value="IG_FLMN"/>
    <property type="match status" value="1"/>
</dbReference>
<evidence type="ECO:0000256" key="5">
    <source>
        <dbReference type="ARBA" id="ARBA00022737"/>
    </source>
</evidence>
<dbReference type="STRING" id="7897.ENSLACP00000016861"/>
<dbReference type="EMBL" id="AFYH01049553">
    <property type="status" value="NOT_ANNOTATED_CDS"/>
    <property type="molecule type" value="Genomic_DNA"/>
</dbReference>
<accession>H3B4P0</accession>
<reference evidence="13" key="2">
    <citation type="submission" date="2025-08" db="UniProtKB">
        <authorList>
            <consortium name="Ensembl"/>
        </authorList>
    </citation>
    <scope>IDENTIFICATION</scope>
</reference>
<dbReference type="SUPFAM" id="SSF57845">
    <property type="entry name" value="B-box zinc-binding domain"/>
    <property type="match status" value="1"/>
</dbReference>
<dbReference type="InterPro" id="IPR014756">
    <property type="entry name" value="Ig_E-set"/>
</dbReference>
<dbReference type="EMBL" id="AFYH01049556">
    <property type="status" value="NOT_ANNOTATED_CDS"/>
    <property type="molecule type" value="Genomic_DNA"/>
</dbReference>
<dbReference type="EMBL" id="AFYH01049554">
    <property type="status" value="NOT_ANNOTATED_CDS"/>
    <property type="molecule type" value="Genomic_DNA"/>
</dbReference>
<dbReference type="InterPro" id="IPR047153">
    <property type="entry name" value="TRIM45/56/19-like"/>
</dbReference>
<dbReference type="InterPro" id="IPR003649">
    <property type="entry name" value="Bbox_C"/>
</dbReference>
<dbReference type="PANTHER" id="PTHR25462">
    <property type="entry name" value="BONUS, ISOFORM C-RELATED"/>
    <property type="match status" value="1"/>
</dbReference>
<dbReference type="EMBL" id="AFYH01049560">
    <property type="status" value="NOT_ANNOTATED_CDS"/>
    <property type="molecule type" value="Genomic_DNA"/>
</dbReference>
<dbReference type="CDD" id="cd19785">
    <property type="entry name" value="Bbox2_TRIM45_C-X"/>
    <property type="match status" value="1"/>
</dbReference>
<organism evidence="13 14">
    <name type="scientific">Latimeria chalumnae</name>
    <name type="common">Coelacanth</name>
    <dbReference type="NCBI Taxonomy" id="7897"/>
    <lineage>
        <taxon>Eukaryota</taxon>
        <taxon>Metazoa</taxon>
        <taxon>Chordata</taxon>
        <taxon>Craniata</taxon>
        <taxon>Vertebrata</taxon>
        <taxon>Euteleostomi</taxon>
        <taxon>Coelacanthiformes</taxon>
        <taxon>Coelacanthidae</taxon>
        <taxon>Latimeria</taxon>
    </lineage>
</organism>
<keyword evidence="6 8" id="KW-0863">Zinc-finger</keyword>
<keyword evidence="5" id="KW-0677">Repeat</keyword>
<dbReference type="PROSITE" id="PS00518">
    <property type="entry name" value="ZF_RING_1"/>
    <property type="match status" value="1"/>
</dbReference>
<evidence type="ECO:0000256" key="6">
    <source>
        <dbReference type="ARBA" id="ARBA00022771"/>
    </source>
</evidence>
<dbReference type="InterPro" id="IPR001841">
    <property type="entry name" value="Znf_RING"/>
</dbReference>
<evidence type="ECO:0000259" key="11">
    <source>
        <dbReference type="PROSITE" id="PS50089"/>
    </source>
</evidence>
<dbReference type="PROSITE" id="PS50119">
    <property type="entry name" value="ZF_BBOX"/>
    <property type="match status" value="2"/>
</dbReference>
<dbReference type="Gene3D" id="3.30.40.10">
    <property type="entry name" value="Zinc/RING finger domain, C3HC4 (zinc finger)"/>
    <property type="match status" value="1"/>
</dbReference>
<keyword evidence="7" id="KW-0862">Zinc</keyword>
<evidence type="ECO:0000256" key="7">
    <source>
        <dbReference type="ARBA" id="ARBA00022833"/>
    </source>
</evidence>
<dbReference type="Ensembl" id="ENSLACT00000016980.1">
    <property type="protein sequence ID" value="ENSLACP00000016861.1"/>
    <property type="gene ID" value="ENSLACG00000014852.2"/>
</dbReference>
<dbReference type="Gene3D" id="3.30.160.60">
    <property type="entry name" value="Classic Zinc Finger"/>
    <property type="match status" value="1"/>
</dbReference>
<feature type="coiled-coil region" evidence="10">
    <location>
        <begin position="250"/>
        <end position="309"/>
    </location>
</feature>
<evidence type="ECO:0000256" key="10">
    <source>
        <dbReference type="SAM" id="Coils"/>
    </source>
</evidence>
<dbReference type="EMBL" id="AFYH01049555">
    <property type="status" value="NOT_ANNOTATED_CDS"/>
    <property type="molecule type" value="Genomic_DNA"/>
</dbReference>
<gene>
    <name evidence="13" type="primary">TRIM45</name>
</gene>
<evidence type="ECO:0000256" key="8">
    <source>
        <dbReference type="PROSITE-ProRule" id="PRU00024"/>
    </source>
</evidence>
<dbReference type="EC" id="2.3.2.27" evidence="3"/>
<dbReference type="CDD" id="cd16588">
    <property type="entry name" value="RING-HC_TRIM45_C-VII"/>
    <property type="match status" value="1"/>
</dbReference>
<comment type="similarity">
    <text evidence="2">Belongs to the TRIM/RBCC family.</text>
</comment>
<dbReference type="AlphaFoldDB" id="H3B4P0"/>
<feature type="domain" description="B box-type" evidence="12">
    <location>
        <begin position="187"/>
        <end position="223"/>
    </location>
</feature>
<evidence type="ECO:0000259" key="12">
    <source>
        <dbReference type="PROSITE" id="PS50119"/>
    </source>
</evidence>
<name>H3B4P0_LATCH</name>
<dbReference type="SUPFAM" id="SSF81296">
    <property type="entry name" value="E set domains"/>
    <property type="match status" value="1"/>
</dbReference>
<dbReference type="OMA" id="TRCPLCM"/>
<evidence type="ECO:0000313" key="14">
    <source>
        <dbReference type="Proteomes" id="UP000008672"/>
    </source>
</evidence>
<dbReference type="PANTHER" id="PTHR25462:SF291">
    <property type="entry name" value="E3 UBIQUITIN-PROTEIN LIGASE TRIM45"/>
    <property type="match status" value="1"/>
</dbReference>
<evidence type="ECO:0000256" key="1">
    <source>
        <dbReference type="ARBA" id="ARBA00000900"/>
    </source>
</evidence>
<reference evidence="14" key="1">
    <citation type="submission" date="2011-08" db="EMBL/GenBank/DDBJ databases">
        <title>The draft genome of Latimeria chalumnae.</title>
        <authorList>
            <person name="Di Palma F."/>
            <person name="Alfoldi J."/>
            <person name="Johnson J."/>
            <person name="Berlin A."/>
            <person name="Gnerre S."/>
            <person name="Jaffe D."/>
            <person name="MacCallum I."/>
            <person name="Young S."/>
            <person name="Walker B.J."/>
            <person name="Lander E."/>
            <person name="Lindblad-Toh K."/>
        </authorList>
    </citation>
    <scope>NUCLEOTIDE SEQUENCE [LARGE SCALE GENOMIC DNA]</scope>
    <source>
        <strain evidence="14">Wild caught</strain>
    </source>
</reference>
<dbReference type="PROSITE" id="PS50089">
    <property type="entry name" value="ZF_RING_2"/>
    <property type="match status" value="1"/>
</dbReference>
<keyword evidence="4" id="KW-0479">Metal-binding</keyword>
<dbReference type="InterPro" id="IPR017868">
    <property type="entry name" value="Filamin/ABP280_repeat-like"/>
</dbReference>
<evidence type="ECO:0000256" key="9">
    <source>
        <dbReference type="PROSITE-ProRule" id="PRU00087"/>
    </source>
</evidence>
<comment type="catalytic activity">
    <reaction evidence="1">
        <text>S-ubiquitinyl-[E2 ubiquitin-conjugating enzyme]-L-cysteine + [acceptor protein]-L-lysine = [E2 ubiquitin-conjugating enzyme]-L-cysteine + N(6)-ubiquitinyl-[acceptor protein]-L-lysine.</text>
        <dbReference type="EC" id="2.3.2.27"/>
    </reaction>
</comment>